<dbReference type="SMART" id="SM00360">
    <property type="entry name" value="RRM"/>
    <property type="match status" value="1"/>
</dbReference>
<dbReference type="GO" id="GO:0071013">
    <property type="term" value="C:catalytic step 2 spliceosome"/>
    <property type="evidence" value="ECO:0007669"/>
    <property type="project" value="TreeGrafter"/>
</dbReference>
<dbReference type="GO" id="GO:0003723">
    <property type="term" value="F:RNA binding"/>
    <property type="evidence" value="ECO:0007669"/>
    <property type="project" value="UniProtKB-UniRule"/>
</dbReference>
<accession>A0A7R8W376</accession>
<reference evidence="2" key="1">
    <citation type="submission" date="2020-11" db="EMBL/GenBank/DDBJ databases">
        <authorList>
            <person name="Tran Van P."/>
        </authorList>
    </citation>
    <scope>NUCLEOTIDE SEQUENCE</scope>
</reference>
<dbReference type="SUPFAM" id="SSF54928">
    <property type="entry name" value="RNA-binding domain, RBD"/>
    <property type="match status" value="1"/>
</dbReference>
<dbReference type="InterPro" id="IPR035979">
    <property type="entry name" value="RBD_domain_sf"/>
</dbReference>
<sequence>MFLLLPQVGRPSNMPQAQAVIDEIIRESKTFHRIYIASVHQDLTEQDIKSVFEAFGKIKHCELIPNPSIPGKHRGFGFVEYEQTQAAEEAVASMNMLDLGGQFLRVGKASTPPDALQQALSISQGQIPTNSTPGALPTAAAVAAAAATARIQALDAVVTSTVLGKCGRNNSYEWVSVEGAIVMSG</sequence>
<dbReference type="PANTHER" id="PTHR47330">
    <property type="entry name" value="POLY(U)-BINDING-SPLICING FACTOR PUF60-B-RELATED"/>
    <property type="match status" value="1"/>
</dbReference>
<evidence type="ECO:0000313" key="2">
    <source>
        <dbReference type="EMBL" id="CAD7223993.1"/>
    </source>
</evidence>
<proteinExistence type="predicted"/>
<dbReference type="OrthoDB" id="20943at2759"/>
<dbReference type="InterPro" id="IPR000504">
    <property type="entry name" value="RRM_dom"/>
</dbReference>
<name>A0A7R8W376_9CRUS</name>
<dbReference type="GO" id="GO:0071011">
    <property type="term" value="C:precatalytic spliceosome"/>
    <property type="evidence" value="ECO:0007669"/>
    <property type="project" value="TreeGrafter"/>
</dbReference>
<dbReference type="PROSITE" id="PS50102">
    <property type="entry name" value="RRM"/>
    <property type="match status" value="1"/>
</dbReference>
<dbReference type="InterPro" id="IPR051974">
    <property type="entry name" value="PUF60_regulator"/>
</dbReference>
<evidence type="ECO:0000256" key="1">
    <source>
        <dbReference type="ARBA" id="ARBA00022884"/>
    </source>
</evidence>
<keyword evidence="1" id="KW-0694">RNA-binding</keyword>
<dbReference type="PANTHER" id="PTHR47330:SF1">
    <property type="entry name" value="POLY(U)-BINDING-SPLICING FACTOR PUF60"/>
    <property type="match status" value="1"/>
</dbReference>
<gene>
    <name evidence="2" type="ORF">CTOB1V02_LOCUS1964</name>
</gene>
<dbReference type="GO" id="GO:0006376">
    <property type="term" value="P:mRNA splice site recognition"/>
    <property type="evidence" value="ECO:0007669"/>
    <property type="project" value="TreeGrafter"/>
</dbReference>
<organism evidence="2">
    <name type="scientific">Cyprideis torosa</name>
    <dbReference type="NCBI Taxonomy" id="163714"/>
    <lineage>
        <taxon>Eukaryota</taxon>
        <taxon>Metazoa</taxon>
        <taxon>Ecdysozoa</taxon>
        <taxon>Arthropoda</taxon>
        <taxon>Crustacea</taxon>
        <taxon>Oligostraca</taxon>
        <taxon>Ostracoda</taxon>
        <taxon>Podocopa</taxon>
        <taxon>Podocopida</taxon>
        <taxon>Cytherocopina</taxon>
        <taxon>Cytheroidea</taxon>
        <taxon>Cytherideidae</taxon>
        <taxon>Cyprideis</taxon>
    </lineage>
</organism>
<dbReference type="InterPro" id="IPR034211">
    <property type="entry name" value="PUF60_RRM2"/>
</dbReference>
<dbReference type="CDD" id="cd12371">
    <property type="entry name" value="RRM2_PUF60"/>
    <property type="match status" value="1"/>
</dbReference>
<dbReference type="GO" id="GO:0000380">
    <property type="term" value="P:alternative mRNA splicing, via spliceosome"/>
    <property type="evidence" value="ECO:0007669"/>
    <property type="project" value="TreeGrafter"/>
</dbReference>
<dbReference type="Pfam" id="PF00076">
    <property type="entry name" value="RRM_1"/>
    <property type="match status" value="1"/>
</dbReference>
<dbReference type="EMBL" id="OB660287">
    <property type="protein sequence ID" value="CAD7223993.1"/>
    <property type="molecule type" value="Genomic_DNA"/>
</dbReference>
<dbReference type="Gene3D" id="3.30.70.330">
    <property type="match status" value="1"/>
</dbReference>
<dbReference type="GO" id="GO:0000381">
    <property type="term" value="P:regulation of alternative mRNA splicing, via spliceosome"/>
    <property type="evidence" value="ECO:0007669"/>
    <property type="project" value="TreeGrafter"/>
</dbReference>
<protein>
    <submittedName>
        <fullName evidence="2">Uncharacterized protein</fullName>
    </submittedName>
</protein>
<dbReference type="AlphaFoldDB" id="A0A7R8W376"/>
<dbReference type="InterPro" id="IPR012677">
    <property type="entry name" value="Nucleotide-bd_a/b_plait_sf"/>
</dbReference>